<comment type="caution">
    <text evidence="1">The sequence shown here is derived from an EMBL/GenBank/DDBJ whole genome shotgun (WGS) entry which is preliminary data.</text>
</comment>
<name>A0A6A3PU33_9STRA</name>
<organism evidence="1 3">
    <name type="scientific">Phytophthora fragariae</name>
    <dbReference type="NCBI Taxonomy" id="53985"/>
    <lineage>
        <taxon>Eukaryota</taxon>
        <taxon>Sar</taxon>
        <taxon>Stramenopiles</taxon>
        <taxon>Oomycota</taxon>
        <taxon>Peronosporomycetes</taxon>
        <taxon>Peronosporales</taxon>
        <taxon>Peronosporaceae</taxon>
        <taxon>Phytophthora</taxon>
    </lineage>
</organism>
<protein>
    <submittedName>
        <fullName evidence="1">Uncharacterized protein</fullName>
    </submittedName>
</protein>
<dbReference type="Proteomes" id="UP000486351">
    <property type="component" value="Unassembled WGS sequence"/>
</dbReference>
<gene>
    <name evidence="1" type="ORF">PF006_g31705</name>
    <name evidence="2" type="ORF">PF008_g32498</name>
</gene>
<dbReference type="EMBL" id="QXGA01007435">
    <property type="protein sequence ID" value="KAE9060193.1"/>
    <property type="molecule type" value="Genomic_DNA"/>
</dbReference>
<reference evidence="1 3" key="1">
    <citation type="submission" date="2018-08" db="EMBL/GenBank/DDBJ databases">
        <title>Genomic investigation of the strawberry pathogen Phytophthora fragariae indicates pathogenicity is determined by transcriptional variation in three key races.</title>
        <authorList>
            <person name="Adams T.M."/>
            <person name="Armitage A.D."/>
            <person name="Sobczyk M.K."/>
            <person name="Bates H.J."/>
            <person name="Dunwell J.M."/>
            <person name="Nellist C.F."/>
            <person name="Harrison R.J."/>
        </authorList>
    </citation>
    <scope>NUCLEOTIDE SEQUENCE [LARGE SCALE GENOMIC DNA]</scope>
    <source>
        <strain evidence="1 3">NOV-5</strain>
        <strain evidence="2 4">NOV-77</strain>
    </source>
</reference>
<dbReference type="Proteomes" id="UP000440732">
    <property type="component" value="Unassembled WGS sequence"/>
</dbReference>
<dbReference type="AlphaFoldDB" id="A0A6A3PU33"/>
<evidence type="ECO:0000313" key="3">
    <source>
        <dbReference type="Proteomes" id="UP000440732"/>
    </source>
</evidence>
<accession>A0A6A3PU33</accession>
<proteinExistence type="predicted"/>
<evidence type="ECO:0000313" key="4">
    <source>
        <dbReference type="Proteomes" id="UP000486351"/>
    </source>
</evidence>
<evidence type="ECO:0000313" key="1">
    <source>
        <dbReference type="EMBL" id="KAE9060193.1"/>
    </source>
</evidence>
<sequence length="44" mass="4533">DYGYYTFPTLVEKVVGTTDKLVVVAQSPCACSQTLCALGGGGYG</sequence>
<feature type="non-terminal residue" evidence="1">
    <location>
        <position position="1"/>
    </location>
</feature>
<evidence type="ECO:0000313" key="2">
    <source>
        <dbReference type="EMBL" id="KAE9262853.1"/>
    </source>
</evidence>
<dbReference type="EMBL" id="QXFY01009244">
    <property type="protein sequence ID" value="KAE9262853.1"/>
    <property type="molecule type" value="Genomic_DNA"/>
</dbReference>